<evidence type="ECO:0000256" key="2">
    <source>
        <dbReference type="SAM" id="Phobius"/>
    </source>
</evidence>
<keyword evidence="2" id="KW-1133">Transmembrane helix</keyword>
<keyword evidence="2" id="KW-0472">Membrane</keyword>
<dbReference type="STRING" id="861298.SAMN04488136_101139"/>
<keyword evidence="2" id="KW-0812">Transmembrane</keyword>
<organism evidence="4 5">
    <name type="scientific">Vibrio xiamenensis</name>
    <dbReference type="NCBI Taxonomy" id="861298"/>
    <lineage>
        <taxon>Bacteria</taxon>
        <taxon>Pseudomonadati</taxon>
        <taxon>Pseudomonadota</taxon>
        <taxon>Gammaproteobacteria</taxon>
        <taxon>Vibrionales</taxon>
        <taxon>Vibrionaceae</taxon>
        <taxon>Vibrio</taxon>
    </lineage>
</organism>
<proteinExistence type="predicted"/>
<protein>
    <submittedName>
        <fullName evidence="4">Putative Flp pilus-assembly TadE/G-like</fullName>
    </submittedName>
</protein>
<evidence type="ECO:0000256" key="1">
    <source>
        <dbReference type="SAM" id="MobiDB-lite"/>
    </source>
</evidence>
<reference evidence="4 5" key="1">
    <citation type="submission" date="2016-10" db="EMBL/GenBank/DDBJ databases">
        <authorList>
            <person name="de Groot N.N."/>
        </authorList>
    </citation>
    <scope>NUCLEOTIDE SEQUENCE [LARGE SCALE GENOMIC DNA]</scope>
    <source>
        <strain evidence="4 5">CGMCC 1.10228</strain>
    </source>
</reference>
<name>A0A1G7W4Q3_9VIBR</name>
<dbReference type="InterPro" id="IPR028087">
    <property type="entry name" value="Tad_N"/>
</dbReference>
<dbReference type="Pfam" id="PF13400">
    <property type="entry name" value="Tad"/>
    <property type="match status" value="1"/>
</dbReference>
<evidence type="ECO:0000313" key="5">
    <source>
        <dbReference type="Proteomes" id="UP000198854"/>
    </source>
</evidence>
<evidence type="ECO:0000313" key="4">
    <source>
        <dbReference type="EMBL" id="SDG66150.1"/>
    </source>
</evidence>
<dbReference type="OrthoDB" id="6350731at2"/>
<accession>A0A1G7W4Q3</accession>
<dbReference type="EMBL" id="FNDD01000001">
    <property type="protein sequence ID" value="SDG66150.1"/>
    <property type="molecule type" value="Genomic_DNA"/>
</dbReference>
<dbReference type="AlphaFoldDB" id="A0A1G7W4Q3"/>
<feature type="region of interest" description="Disordered" evidence="1">
    <location>
        <begin position="256"/>
        <end position="284"/>
    </location>
</feature>
<keyword evidence="5" id="KW-1185">Reference proteome</keyword>
<dbReference type="RefSeq" id="WP_093268291.1">
    <property type="nucleotide sequence ID" value="NZ_FNDD01000001.1"/>
</dbReference>
<gene>
    <name evidence="4" type="ORF">SAMN04488136_101139</name>
</gene>
<dbReference type="Proteomes" id="UP000198854">
    <property type="component" value="Unassembled WGS sequence"/>
</dbReference>
<feature type="domain" description="Putative Flp pilus-assembly TadG-like N-terminal" evidence="3">
    <location>
        <begin position="18"/>
        <end position="61"/>
    </location>
</feature>
<feature type="transmembrane region" description="Helical" evidence="2">
    <location>
        <begin position="15"/>
        <end position="37"/>
    </location>
</feature>
<sequence length="401" mass="42236">MGFNPNQPKTVRRQAGLVLVLVTMSMLSLIGITALAIDVNHALMNKTRLQNSVDSAALAAAIVLDDEGSAADAEAAAIETITQMSNASGNSKLDFSSATITVQISNNPKVFPDASYDSSKDSYARVSVTNYALEDFFIDLFGINKVLKASAVAGPSPGIVFSNVVPMAVCKGSEGDLYGYNKEQIYALKLGDGSLSEMGPGNYQLLDFGSGADTVRSALAGSYEYPVTIGESVDTKPGVSAGPVGQGLNTRFGDYSGGGVSADDYPPDEYTKEPDTPASLDADGNVVYGDDDWRYADYLASLPCTKGSTDCPLNGQPNRRMLPIPILDCDDVSGGTNSYEIVAVGCFFMLQQAPTNNSGQSAVYGEFVEECEVTGGLSGNNPNSDGPYKIVLYEDPYSEDS</sequence>
<evidence type="ECO:0000259" key="3">
    <source>
        <dbReference type="Pfam" id="PF13400"/>
    </source>
</evidence>